<name>A0A8S5U8U9_9CAUD</name>
<protein>
    <submittedName>
        <fullName evidence="1">Uncharacterized protein</fullName>
    </submittedName>
</protein>
<dbReference type="EMBL" id="BK016039">
    <property type="protein sequence ID" value="DAF90880.1"/>
    <property type="molecule type" value="Genomic_DNA"/>
</dbReference>
<sequence length="142" mass="16588">MVKVHYNEATRKVEGFYPDYVEYAAIPEPYVEVTDERHAQLVAEANNGQELYLTSANEFALREIQVDYTEEMREAERIAEYRWVDDQISKCEREKFLANADLTALNGKIKALRVYANEIWATQQQAGYPQTVTYPQRPLFEN</sequence>
<proteinExistence type="predicted"/>
<accession>A0A8S5U8U9</accession>
<organism evidence="1">
    <name type="scientific">Siphoviridae sp. ctnMR5</name>
    <dbReference type="NCBI Taxonomy" id="2825658"/>
    <lineage>
        <taxon>Viruses</taxon>
        <taxon>Duplodnaviria</taxon>
        <taxon>Heunggongvirae</taxon>
        <taxon>Uroviricota</taxon>
        <taxon>Caudoviricetes</taxon>
    </lineage>
</organism>
<evidence type="ECO:0000313" key="1">
    <source>
        <dbReference type="EMBL" id="DAF90880.1"/>
    </source>
</evidence>
<reference evidence="1" key="1">
    <citation type="journal article" date="2021" name="Proc. Natl. Acad. Sci. U.S.A.">
        <title>A Catalog of Tens of Thousands of Viruses from Human Metagenomes Reveals Hidden Associations with Chronic Diseases.</title>
        <authorList>
            <person name="Tisza M.J."/>
            <person name="Buck C.B."/>
        </authorList>
    </citation>
    <scope>NUCLEOTIDE SEQUENCE</scope>
    <source>
        <strain evidence="1">CtnMR5</strain>
    </source>
</reference>